<gene>
    <name evidence="3" type="primary">rgp1</name>
    <name evidence="2" type="ORF">SJAG_06588</name>
</gene>
<dbReference type="GeneID" id="22831147"/>
<sequence length="579" mass="60536">MQHVDLEVAVPRDGVRAGDVLRCSIALHAKRDQHILLMYAYVRGEAILDPELVQLSAFDSAFAQGMLNKRAMSGLVGLPKSTGPAGSLSQVLGSWFGRALASTASSLRQATETTHPTSMALLLTEPVVLLVDERVPRDTARHVSFQQLLPPTTPPTFAGTAFRITHSLVVGVQRLGEDQHAVELDFAVNVEPGPVPAVLEPVLVRAGDALAVDTLAGPGESASSTSTSTDSSGALAPPTAPAPTPTDTPLSHPRVAELAELSAPTPRSTPRSPRSRSRSHSRHSRTPSEINLPRPSGLVSTRFEVSANGVVLCTIQISKSTFRSGDMLVAQIANMQGRIRQVAVALESSEHIADHLRVRNDVGTYRATRRVWGYVNRSTLGLHNLGISLVVPPECPASFSTLHFSVETCLCVDLLLFAPPDSAAAAASGPVASAGVAGPATTGPGPLGPPPQRLQPSRSTPPSAPAAPGQPPPPPAPGGEPSTSTPRGGQSPHQHQHHQSPSPSQSQSQDRSPTIPPTSSPAPAPAPPHSVSPFLVQRGPSTFVPAATVSSTRVNCRLPVVIRHTLTDATSTNIGRVSP</sequence>
<feature type="compositionally biased region" description="Pro residues" evidence="1">
    <location>
        <begin position="462"/>
        <end position="478"/>
    </location>
</feature>
<dbReference type="eggNOG" id="KOG4469">
    <property type="taxonomic scope" value="Eukaryota"/>
</dbReference>
<dbReference type="PANTHER" id="PTHR12507">
    <property type="entry name" value="REDUCED GROWTH PHENOTYPE 1 RGP1, YEAST -RELATED"/>
    <property type="match status" value="1"/>
</dbReference>
<evidence type="ECO:0000313" key="3">
    <source>
        <dbReference type="JaponicusDB" id="SJAG_06588"/>
    </source>
</evidence>
<dbReference type="InterPro" id="IPR014848">
    <property type="entry name" value="Rgp1"/>
</dbReference>
<organism evidence="2 4">
    <name type="scientific">Schizosaccharomyces japonicus (strain yFS275 / FY16936)</name>
    <name type="common">Fission yeast</name>
    <dbReference type="NCBI Taxonomy" id="402676"/>
    <lineage>
        <taxon>Eukaryota</taxon>
        <taxon>Fungi</taxon>
        <taxon>Dikarya</taxon>
        <taxon>Ascomycota</taxon>
        <taxon>Taphrinomycotina</taxon>
        <taxon>Schizosaccharomycetes</taxon>
        <taxon>Schizosaccharomycetales</taxon>
        <taxon>Schizosaccharomycetaceae</taxon>
        <taxon>Schizosaccharomyces</taxon>
    </lineage>
</organism>
<name>T0S361_SCHJY</name>
<evidence type="ECO:0000313" key="2">
    <source>
        <dbReference type="EMBL" id="EQC53066.1"/>
    </source>
</evidence>
<dbReference type="HOGENOM" id="CLU_471051_0_0_1"/>
<dbReference type="EMBL" id="KE651166">
    <property type="protein sequence ID" value="EQC53066.1"/>
    <property type="molecule type" value="Genomic_DNA"/>
</dbReference>
<dbReference type="GO" id="GO:0034066">
    <property type="term" value="C:Ric1-Rgp1 guanyl-nucleotide exchange factor complex"/>
    <property type="evidence" value="ECO:0000318"/>
    <property type="project" value="GO_Central"/>
</dbReference>
<proteinExistence type="predicted"/>
<dbReference type="STRING" id="402676.T0S361"/>
<dbReference type="VEuPathDB" id="FungiDB:SJAG_06588"/>
<feature type="compositionally biased region" description="Basic residues" evidence="1">
    <location>
        <begin position="273"/>
        <end position="285"/>
    </location>
</feature>
<dbReference type="GO" id="GO:0042147">
    <property type="term" value="P:retrograde transport, endosome to Golgi"/>
    <property type="evidence" value="ECO:0000318"/>
    <property type="project" value="GO_Central"/>
</dbReference>
<dbReference type="GO" id="GO:0000139">
    <property type="term" value="C:Golgi membrane"/>
    <property type="evidence" value="ECO:0000318"/>
    <property type="project" value="GO_Central"/>
</dbReference>
<protein>
    <submittedName>
        <fullName evidence="2">Uncharacterized protein</fullName>
    </submittedName>
</protein>
<feature type="region of interest" description="Disordered" evidence="1">
    <location>
        <begin position="215"/>
        <end position="296"/>
    </location>
</feature>
<dbReference type="RefSeq" id="XP_011048992.1">
    <property type="nucleotide sequence ID" value="XM_011050690.1"/>
</dbReference>
<feature type="compositionally biased region" description="Low complexity" evidence="1">
    <location>
        <begin position="432"/>
        <end position="444"/>
    </location>
</feature>
<dbReference type="Proteomes" id="UP000001744">
    <property type="component" value="Unassembled WGS sequence"/>
</dbReference>
<dbReference type="OMA" id="STFDCQI"/>
<reference evidence="2 4" key="1">
    <citation type="journal article" date="2011" name="Science">
        <title>Comparative functional genomics of the fission yeasts.</title>
        <authorList>
            <person name="Rhind N."/>
            <person name="Chen Z."/>
            <person name="Yassour M."/>
            <person name="Thompson D.A."/>
            <person name="Haas B.J."/>
            <person name="Habib N."/>
            <person name="Wapinski I."/>
            <person name="Roy S."/>
            <person name="Lin M.F."/>
            <person name="Heiman D.I."/>
            <person name="Young S.K."/>
            <person name="Furuya K."/>
            <person name="Guo Y."/>
            <person name="Pidoux A."/>
            <person name="Chen H.M."/>
            <person name="Robbertse B."/>
            <person name="Goldberg J.M."/>
            <person name="Aoki K."/>
            <person name="Bayne E.H."/>
            <person name="Berlin A.M."/>
            <person name="Desjardins C.A."/>
            <person name="Dobbs E."/>
            <person name="Dukaj L."/>
            <person name="Fan L."/>
            <person name="FitzGerald M.G."/>
            <person name="French C."/>
            <person name="Gujja S."/>
            <person name="Hansen K."/>
            <person name="Keifenheim D."/>
            <person name="Levin J.Z."/>
            <person name="Mosher R.A."/>
            <person name="Mueller C.A."/>
            <person name="Pfiffner J."/>
            <person name="Priest M."/>
            <person name="Russ C."/>
            <person name="Smialowska A."/>
            <person name="Swoboda P."/>
            <person name="Sykes S.M."/>
            <person name="Vaughn M."/>
            <person name="Vengrova S."/>
            <person name="Yoder R."/>
            <person name="Zeng Q."/>
            <person name="Allshire R."/>
            <person name="Baulcombe D."/>
            <person name="Birren B.W."/>
            <person name="Brown W."/>
            <person name="Ekwall K."/>
            <person name="Kellis M."/>
            <person name="Leatherwood J."/>
            <person name="Levin H."/>
            <person name="Margalit H."/>
            <person name="Martienssen R."/>
            <person name="Nieduszynski C.A."/>
            <person name="Spatafora J.W."/>
            <person name="Friedman N."/>
            <person name="Dalgaard J.Z."/>
            <person name="Baumann P."/>
            <person name="Niki H."/>
            <person name="Regev A."/>
            <person name="Nusbaum C."/>
        </authorList>
    </citation>
    <scope>NUCLEOTIDE SEQUENCE [LARGE SCALE GENOMIC DNA]</scope>
    <source>
        <strain evidence="4">yFS275 / FY16936</strain>
    </source>
</reference>
<accession>T0S361</accession>
<feature type="region of interest" description="Disordered" evidence="1">
    <location>
        <begin position="432"/>
        <end position="534"/>
    </location>
</feature>
<feature type="compositionally biased region" description="Pro residues" evidence="1">
    <location>
        <begin position="514"/>
        <end position="530"/>
    </location>
</feature>
<dbReference type="GO" id="GO:0005829">
    <property type="term" value="C:cytosol"/>
    <property type="evidence" value="ECO:0007669"/>
    <property type="project" value="GOC"/>
</dbReference>
<evidence type="ECO:0000256" key="1">
    <source>
        <dbReference type="SAM" id="MobiDB-lite"/>
    </source>
</evidence>
<feature type="compositionally biased region" description="Low complexity" evidence="1">
    <location>
        <begin position="479"/>
        <end position="513"/>
    </location>
</feature>
<dbReference type="JaponicusDB" id="SJAG_06588">
    <property type="gene designation" value="rgp1"/>
</dbReference>
<keyword evidence="4" id="KW-1185">Reference proteome</keyword>
<dbReference type="Pfam" id="PF08737">
    <property type="entry name" value="Rgp1"/>
    <property type="match status" value="2"/>
</dbReference>
<evidence type="ECO:0000313" key="4">
    <source>
        <dbReference type="Proteomes" id="UP000001744"/>
    </source>
</evidence>
<dbReference type="AlphaFoldDB" id="T0S361"/>
<dbReference type="OrthoDB" id="1918at2759"/>
<feature type="compositionally biased region" description="Low complexity" evidence="1">
    <location>
        <begin position="221"/>
        <end position="237"/>
    </location>
</feature>